<protein>
    <submittedName>
        <fullName evidence="1">Ester cyclase</fullName>
    </submittedName>
</protein>
<dbReference type="InterPro" id="IPR009959">
    <property type="entry name" value="Cyclase_SnoaL-like"/>
</dbReference>
<reference evidence="1 2" key="1">
    <citation type="submission" date="2021-06" db="EMBL/GenBank/DDBJ databases">
        <title>50 bacteria genomes isolated from Dapeng, Shenzhen, China.</title>
        <authorList>
            <person name="Zheng W."/>
            <person name="Yu S."/>
            <person name="Huang Y."/>
        </authorList>
    </citation>
    <scope>NUCLEOTIDE SEQUENCE [LARGE SCALE GENOMIC DNA]</scope>
    <source>
        <strain evidence="1 2">DP1N14-2</strain>
    </source>
</reference>
<dbReference type="Gene3D" id="3.10.450.50">
    <property type="match status" value="2"/>
</dbReference>
<dbReference type="InterPro" id="IPR032710">
    <property type="entry name" value="NTF2-like_dom_sf"/>
</dbReference>
<name>A0ABS7NJZ1_9RHOB</name>
<dbReference type="EMBL" id="JAHVJA010000011">
    <property type="protein sequence ID" value="MBY6141513.1"/>
    <property type="molecule type" value="Genomic_DNA"/>
</dbReference>
<gene>
    <name evidence="1" type="ORF">KUV26_18895</name>
</gene>
<evidence type="ECO:0000313" key="2">
    <source>
        <dbReference type="Proteomes" id="UP000766629"/>
    </source>
</evidence>
<dbReference type="PANTHER" id="PTHR38436:SF1">
    <property type="entry name" value="ESTER CYCLASE"/>
    <property type="match status" value="1"/>
</dbReference>
<dbReference type="Pfam" id="PF07366">
    <property type="entry name" value="SnoaL"/>
    <property type="match status" value="1"/>
</dbReference>
<dbReference type="Proteomes" id="UP000766629">
    <property type="component" value="Unassembled WGS sequence"/>
</dbReference>
<organism evidence="1 2">
    <name type="scientific">Leisingera daeponensis</name>
    <dbReference type="NCBI Taxonomy" id="405746"/>
    <lineage>
        <taxon>Bacteria</taxon>
        <taxon>Pseudomonadati</taxon>
        <taxon>Pseudomonadota</taxon>
        <taxon>Alphaproteobacteria</taxon>
        <taxon>Rhodobacterales</taxon>
        <taxon>Roseobacteraceae</taxon>
        <taxon>Leisingera</taxon>
    </lineage>
</organism>
<accession>A0ABS7NJZ1</accession>
<evidence type="ECO:0000313" key="1">
    <source>
        <dbReference type="EMBL" id="MBY6141513.1"/>
    </source>
</evidence>
<keyword evidence="2" id="KW-1185">Reference proteome</keyword>
<proteinExistence type="predicted"/>
<comment type="caution">
    <text evidence="1">The sequence shown here is derived from an EMBL/GenBank/DDBJ whole genome shotgun (WGS) entry which is preliminary data.</text>
</comment>
<dbReference type="RefSeq" id="WP_222509548.1">
    <property type="nucleotide sequence ID" value="NZ_JAHVJA010000011.1"/>
</dbReference>
<dbReference type="SUPFAM" id="SSF54427">
    <property type="entry name" value="NTF2-like"/>
    <property type="match status" value="2"/>
</dbReference>
<dbReference type="PANTHER" id="PTHR38436">
    <property type="entry name" value="POLYKETIDE CYCLASE SNOAL-LIKE DOMAIN"/>
    <property type="match status" value="1"/>
</dbReference>
<sequence>MPDFSVEKQMVRNLYADLDRSDSGQAGEVLARYCTSNHIWRGYHPFNEQQGAEAVADVFWKPLRAALKHMQRRQDIFMAGANEMDGFNSVWVVSMGHLMGLFDAPWLGIAPTGKMAFLRYCEFNKVEDGKITETAMYFDIPHLMMQAGLQPFPPQTAAHLVQPGPMTHDGLMFDAQPADEGEKTLAAINAMISDLGQWKSGLSLEDELRRTWAEDMIWWGPAGIGATYTIGRYAKQHSGPFRAGFTDRSKTKHICRLAEGHYGGFFGWPNFTARPTGGFMGMPASEKAGEFRVIDIYRRDGGKLAENWIFIDLLHFWKQQGVDILARMAEVPRS</sequence>